<evidence type="ECO:0000313" key="1">
    <source>
        <dbReference type="EMBL" id="SJN36042.1"/>
    </source>
</evidence>
<evidence type="ECO:0000313" key="2">
    <source>
        <dbReference type="Proteomes" id="UP000188342"/>
    </source>
</evidence>
<keyword evidence="1" id="KW-0067">ATP-binding</keyword>
<dbReference type="RefSeq" id="WP_094764965.1">
    <property type="nucleotide sequence ID" value="NZ_FUKQ01000035.1"/>
</dbReference>
<dbReference type="Proteomes" id="UP000188342">
    <property type="component" value="Unassembled WGS sequence"/>
</dbReference>
<organism evidence="1 2">
    <name type="scientific">Luteococcus japonicus LSP_Lj1</name>
    <dbReference type="NCBI Taxonomy" id="1255658"/>
    <lineage>
        <taxon>Bacteria</taxon>
        <taxon>Bacillati</taxon>
        <taxon>Actinomycetota</taxon>
        <taxon>Actinomycetes</taxon>
        <taxon>Propionibacteriales</taxon>
        <taxon>Propionibacteriaceae</taxon>
        <taxon>Luteococcus</taxon>
    </lineage>
</organism>
<protein>
    <submittedName>
        <fullName evidence="1">Putative ATP-binding protein</fullName>
    </submittedName>
</protein>
<keyword evidence="2" id="KW-1185">Reference proteome</keyword>
<dbReference type="STRING" id="1255658.FM114_09885"/>
<dbReference type="OrthoDB" id="3268468at2"/>
<name>A0A1R4JVR4_9ACTN</name>
<dbReference type="Pfam" id="PF11305">
    <property type="entry name" value="DUF3107"/>
    <property type="match status" value="1"/>
</dbReference>
<reference evidence="1 2" key="1">
    <citation type="submission" date="2017-02" db="EMBL/GenBank/DDBJ databases">
        <authorList>
            <person name="Peterson S.W."/>
        </authorList>
    </citation>
    <scope>NUCLEOTIDE SEQUENCE [LARGE SCALE GENOMIC DNA]</scope>
    <source>
        <strain evidence="1 2">LSP_Lj1</strain>
    </source>
</reference>
<proteinExistence type="predicted"/>
<keyword evidence="1" id="KW-0547">Nucleotide-binding</keyword>
<accession>A0A1R4JVR4</accession>
<gene>
    <name evidence="1" type="ORF">FM114_09885</name>
</gene>
<dbReference type="AlphaFoldDB" id="A0A1R4JVR4"/>
<dbReference type="EMBL" id="FUKQ01000035">
    <property type="protein sequence ID" value="SJN36042.1"/>
    <property type="molecule type" value="Genomic_DNA"/>
</dbReference>
<dbReference type="InterPro" id="IPR021456">
    <property type="entry name" value="DUF3107"/>
</dbReference>
<sequence>MEIKIGVNNVPREINIDTEASADEVEQSLRSALAEGGVLRLTDAKGRRVLVPSQQIGYVDLGQEHSRPVGFGAA</sequence>
<dbReference type="GO" id="GO:0005524">
    <property type="term" value="F:ATP binding"/>
    <property type="evidence" value="ECO:0007669"/>
    <property type="project" value="UniProtKB-KW"/>
</dbReference>